<sequence length="180" mass="19223">MSLLAHLIRTANKHYTHPRVSLCQYQVNGCIISWAGVGRVAAASCPGPVPADRGDDSPRDAGDVDPGQAQDEVAGLGVPEPEQDVLGDLAVLARDVAVGGEAAALLRVDRLHHRAVGDVAQVLLGDLHEVEDGELGVAHAVVLGERVMVEEFNLDRVHHVCDGQGEFLVPFRIDRAVFYT</sequence>
<protein>
    <submittedName>
        <fullName evidence="2">Uncharacterized protein</fullName>
    </submittedName>
</protein>
<dbReference type="EMBL" id="BT084113">
    <property type="protein sequence ID" value="ACR34466.1"/>
    <property type="molecule type" value="mRNA"/>
</dbReference>
<name>C4IZW6_MAIZE</name>
<organism evidence="2">
    <name type="scientific">Zea mays</name>
    <name type="common">Maize</name>
    <dbReference type="NCBI Taxonomy" id="4577"/>
    <lineage>
        <taxon>Eukaryota</taxon>
        <taxon>Viridiplantae</taxon>
        <taxon>Streptophyta</taxon>
        <taxon>Embryophyta</taxon>
        <taxon>Tracheophyta</taxon>
        <taxon>Spermatophyta</taxon>
        <taxon>Magnoliopsida</taxon>
        <taxon>Liliopsida</taxon>
        <taxon>Poales</taxon>
        <taxon>Poaceae</taxon>
        <taxon>PACMAD clade</taxon>
        <taxon>Panicoideae</taxon>
        <taxon>Andropogonodae</taxon>
        <taxon>Andropogoneae</taxon>
        <taxon>Tripsacinae</taxon>
        <taxon>Zea</taxon>
    </lineage>
</organism>
<evidence type="ECO:0000313" key="2">
    <source>
        <dbReference type="EMBL" id="ACR34466.1"/>
    </source>
</evidence>
<reference evidence="2" key="2">
    <citation type="submission" date="2012-06" db="EMBL/GenBank/DDBJ databases">
        <authorList>
            <person name="Yu Y."/>
            <person name="Currie J."/>
            <person name="Lomeli R."/>
            <person name="Angelova A."/>
            <person name="Collura K."/>
            <person name="Wissotski M."/>
            <person name="Campos D."/>
            <person name="Kudrna D."/>
            <person name="Golser W."/>
            <person name="Ashely E."/>
            <person name="Descour A."/>
            <person name="Fernandes J."/>
            <person name="Soderlund C."/>
            <person name="Walbot V."/>
        </authorList>
    </citation>
    <scope>NUCLEOTIDE SEQUENCE</scope>
    <source>
        <strain evidence="2">B73</strain>
    </source>
</reference>
<proteinExistence type="evidence at transcript level"/>
<feature type="region of interest" description="Disordered" evidence="1">
    <location>
        <begin position="48"/>
        <end position="80"/>
    </location>
</feature>
<evidence type="ECO:0000256" key="1">
    <source>
        <dbReference type="SAM" id="MobiDB-lite"/>
    </source>
</evidence>
<accession>C4IZW6</accession>
<feature type="compositionally biased region" description="Basic and acidic residues" evidence="1">
    <location>
        <begin position="52"/>
        <end position="62"/>
    </location>
</feature>
<dbReference type="AlphaFoldDB" id="C4IZW6"/>
<reference evidence="2" key="1">
    <citation type="journal article" date="2009" name="PLoS Genet.">
        <title>Sequencing, mapping, and analysis of 27,455 maize full-length cDNAs.</title>
        <authorList>
            <person name="Soderlund C."/>
            <person name="Descour A."/>
            <person name="Kudrna D."/>
            <person name="Bomhoff M."/>
            <person name="Boyd L."/>
            <person name="Currie J."/>
            <person name="Angelova A."/>
            <person name="Collura K."/>
            <person name="Wissotski M."/>
            <person name="Ashley E."/>
            <person name="Morrow D."/>
            <person name="Fernandes J."/>
            <person name="Walbot V."/>
            <person name="Yu Y."/>
        </authorList>
    </citation>
    <scope>NUCLEOTIDE SEQUENCE</scope>
    <source>
        <strain evidence="2">B73</strain>
    </source>
</reference>